<dbReference type="GO" id="GO:0140663">
    <property type="term" value="F:ATP-dependent FeS chaperone activity"/>
    <property type="evidence" value="ECO:0007669"/>
    <property type="project" value="InterPro"/>
</dbReference>
<proteinExistence type="inferred from homology"/>
<dbReference type="GO" id="GO:0016226">
    <property type="term" value="P:iron-sulfur cluster assembly"/>
    <property type="evidence" value="ECO:0007669"/>
    <property type="project" value="InterPro"/>
</dbReference>
<comment type="similarity">
    <text evidence="8">Belongs to the Mrp/NBP35 ATP-binding proteins family.</text>
</comment>
<protein>
    <recommendedName>
        <fullName evidence="7 8">Iron-sulfur cluster carrier protein</fullName>
    </recommendedName>
</protein>
<evidence type="ECO:0000256" key="1">
    <source>
        <dbReference type="ARBA" id="ARBA00022723"/>
    </source>
</evidence>
<evidence type="ECO:0000256" key="7">
    <source>
        <dbReference type="ARBA" id="ARBA00074706"/>
    </source>
</evidence>
<comment type="subunit">
    <text evidence="8">Homodimer.</text>
</comment>
<evidence type="ECO:0000256" key="3">
    <source>
        <dbReference type="ARBA" id="ARBA00022840"/>
    </source>
</evidence>
<dbReference type="InterPro" id="IPR019591">
    <property type="entry name" value="Mrp/NBP35_ATP-bd"/>
</dbReference>
<dbReference type="RefSeq" id="WP_013897598.1">
    <property type="nucleotide sequence ID" value="NC_015676.1"/>
</dbReference>
<evidence type="ECO:0000313" key="10">
    <source>
        <dbReference type="Proteomes" id="UP000006622"/>
    </source>
</evidence>
<organism evidence="9 10">
    <name type="scientific">Methanosalsum zhilinae (strain DSM 4017 / NBRC 107636 / OCM 62 / WeN5)</name>
    <name type="common">Methanohalophilus zhilinae</name>
    <dbReference type="NCBI Taxonomy" id="679901"/>
    <lineage>
        <taxon>Archaea</taxon>
        <taxon>Methanobacteriati</taxon>
        <taxon>Methanobacteriota</taxon>
        <taxon>Stenosarchaea group</taxon>
        <taxon>Methanomicrobia</taxon>
        <taxon>Methanosarcinales</taxon>
        <taxon>Methanosarcinaceae</taxon>
        <taxon>Methanosalsum</taxon>
    </lineage>
</organism>
<keyword evidence="2 8" id="KW-0547">Nucleotide-binding</keyword>
<dbReference type="FunFam" id="3.40.50.300:FF:001119">
    <property type="entry name" value="Iron-sulfur cluster carrier protein"/>
    <property type="match status" value="1"/>
</dbReference>
<keyword evidence="8" id="KW-0378">Hydrolase</keyword>
<dbReference type="STRING" id="679901.Mzhil_0282"/>
<gene>
    <name evidence="9" type="ordered locus">Mzhil_0282</name>
</gene>
<dbReference type="GO" id="GO:0005524">
    <property type="term" value="F:ATP binding"/>
    <property type="evidence" value="ECO:0007669"/>
    <property type="project" value="UniProtKB-UniRule"/>
</dbReference>
<dbReference type="InterPro" id="IPR033756">
    <property type="entry name" value="YlxH/NBP35"/>
</dbReference>
<evidence type="ECO:0000256" key="2">
    <source>
        <dbReference type="ARBA" id="ARBA00022741"/>
    </source>
</evidence>
<keyword evidence="5 8" id="KW-0411">Iron-sulfur</keyword>
<dbReference type="InterPro" id="IPR027417">
    <property type="entry name" value="P-loop_NTPase"/>
</dbReference>
<dbReference type="GO" id="GO:0005829">
    <property type="term" value="C:cytosol"/>
    <property type="evidence" value="ECO:0007669"/>
    <property type="project" value="TreeGrafter"/>
</dbReference>
<dbReference type="CDD" id="cd02037">
    <property type="entry name" value="Mrp_NBP35"/>
    <property type="match status" value="1"/>
</dbReference>
<reference evidence="9 10" key="1">
    <citation type="submission" date="2010-07" db="EMBL/GenBank/DDBJ databases">
        <title>The complete genome of Methanosalsum zhilinae DSM 4017.</title>
        <authorList>
            <consortium name="US DOE Joint Genome Institute (JGI-PGF)"/>
            <person name="Lucas S."/>
            <person name="Copeland A."/>
            <person name="Lapidus A."/>
            <person name="Glavina del Rio T."/>
            <person name="Dalin E."/>
            <person name="Tice H."/>
            <person name="Bruce D."/>
            <person name="Goodwin L."/>
            <person name="Pitluck S."/>
            <person name="Kyrpides N."/>
            <person name="Mavromatis K."/>
            <person name="Ovchinnikova G."/>
            <person name="Daligault H."/>
            <person name="Detter J.C."/>
            <person name="Han C."/>
            <person name="Tapia R."/>
            <person name="Larimer F."/>
            <person name="Land M."/>
            <person name="Hauser L."/>
            <person name="Markowitz V."/>
            <person name="Cheng J.-F."/>
            <person name="Hugenholtz P."/>
            <person name="Woyke T."/>
            <person name="Wu D."/>
            <person name="Spring S."/>
            <person name="Schueler E."/>
            <person name="Brambilla E."/>
            <person name="Klenk H.-P."/>
            <person name="Eisen J.A."/>
        </authorList>
    </citation>
    <scope>NUCLEOTIDE SEQUENCE [LARGE SCALE GENOMIC DNA]</scope>
    <source>
        <strain evidence="10">DSM 4017 / NBRC 107636 / OCM 62 / WeN5</strain>
    </source>
</reference>
<dbReference type="HAMAP" id="MF_02040">
    <property type="entry name" value="Mrp_NBP35"/>
    <property type="match status" value="1"/>
</dbReference>
<feature type="binding site" evidence="8">
    <location>
        <begin position="37"/>
        <end position="44"/>
    </location>
    <ligand>
        <name>ATP</name>
        <dbReference type="ChEBI" id="CHEBI:30616"/>
    </ligand>
</feature>
<evidence type="ECO:0000256" key="6">
    <source>
        <dbReference type="ARBA" id="ARBA00058094"/>
    </source>
</evidence>
<dbReference type="GeneID" id="10821886"/>
<evidence type="ECO:0000256" key="8">
    <source>
        <dbReference type="HAMAP-Rule" id="MF_02040"/>
    </source>
</evidence>
<dbReference type="GO" id="GO:0051536">
    <property type="term" value="F:iron-sulfur cluster binding"/>
    <property type="evidence" value="ECO:0007669"/>
    <property type="project" value="UniProtKB-UniRule"/>
</dbReference>
<evidence type="ECO:0000256" key="4">
    <source>
        <dbReference type="ARBA" id="ARBA00023004"/>
    </source>
</evidence>
<name>F7XNW9_METZD</name>
<sequence length="279" mass="30547">MKRQKMYTSENILSGKQNSNIADNLKNVKHRIIVMSGKGGVGKSTVATHLASSLAHRGFQVGLLDGDIHGPSVPKMYGINAAATGEKRKGLDPFKVTDNLKIMSIELLVNSNDTPVIWRGPVKIRVIRQFLQDVKWGSLDFLIVDLPPGTGDEALTIAKFMPECDGVIIVTTPQEVALNSVIKSINFARSLKLPVLGLVENMSSATCNICHNRIDLFSSGAVVDTCKKYNIPLIARLPLENEISRNADKGSVSSYAQKTSQWTECFRNIVDIVAEIDTR</sequence>
<dbReference type="Pfam" id="PF10609">
    <property type="entry name" value="ParA"/>
    <property type="match status" value="1"/>
</dbReference>
<dbReference type="EMBL" id="CP002101">
    <property type="protein sequence ID" value="AEH60159.1"/>
    <property type="molecule type" value="Genomic_DNA"/>
</dbReference>
<keyword evidence="4 8" id="KW-0408">Iron</keyword>
<dbReference type="PROSITE" id="PS01215">
    <property type="entry name" value="MRP"/>
    <property type="match status" value="1"/>
</dbReference>
<dbReference type="GO" id="GO:0046872">
    <property type="term" value="F:metal ion binding"/>
    <property type="evidence" value="ECO:0007669"/>
    <property type="project" value="UniProtKB-KW"/>
</dbReference>
<dbReference type="OrthoDB" id="8297at2157"/>
<evidence type="ECO:0000256" key="5">
    <source>
        <dbReference type="ARBA" id="ARBA00023014"/>
    </source>
</evidence>
<keyword evidence="3 8" id="KW-0067">ATP-binding</keyword>
<dbReference type="PANTHER" id="PTHR23264:SF19">
    <property type="entry name" value="CYTOSOLIC FE-S CLUSTER ASSEMBLY FACTOR NUBP2"/>
    <property type="match status" value="1"/>
</dbReference>
<accession>F7XNW9</accession>
<dbReference type="Gene3D" id="3.40.50.300">
    <property type="entry name" value="P-loop containing nucleotide triphosphate hydrolases"/>
    <property type="match status" value="1"/>
</dbReference>
<dbReference type="GO" id="GO:0016887">
    <property type="term" value="F:ATP hydrolysis activity"/>
    <property type="evidence" value="ECO:0007669"/>
    <property type="project" value="UniProtKB-UniRule"/>
</dbReference>
<dbReference type="InterPro" id="IPR000808">
    <property type="entry name" value="Mrp-like_CS"/>
</dbReference>
<dbReference type="AlphaFoldDB" id="F7XNW9"/>
<evidence type="ECO:0000313" key="9">
    <source>
        <dbReference type="EMBL" id="AEH60159.1"/>
    </source>
</evidence>
<dbReference type="Proteomes" id="UP000006622">
    <property type="component" value="Chromosome"/>
</dbReference>
<dbReference type="PANTHER" id="PTHR23264">
    <property type="entry name" value="NUCLEOTIDE-BINDING PROTEIN NBP35 YEAST -RELATED"/>
    <property type="match status" value="1"/>
</dbReference>
<keyword evidence="1 8" id="KW-0479">Metal-binding</keyword>
<comment type="function">
    <text evidence="6 8">Binds and transfers iron-sulfur (Fe-S) clusters to target apoproteins. Can hydrolyze ATP.</text>
</comment>
<dbReference type="HOGENOM" id="CLU_024839_0_1_2"/>
<dbReference type="KEGG" id="mzh:Mzhil_0282"/>
<keyword evidence="10" id="KW-1185">Reference proteome</keyword>
<dbReference type="SUPFAM" id="SSF52540">
    <property type="entry name" value="P-loop containing nucleoside triphosphate hydrolases"/>
    <property type="match status" value="1"/>
</dbReference>